<organism evidence="1">
    <name type="scientific">Anopheles darlingi</name>
    <name type="common">Mosquito</name>
    <dbReference type="NCBI Taxonomy" id="43151"/>
    <lineage>
        <taxon>Eukaryota</taxon>
        <taxon>Metazoa</taxon>
        <taxon>Ecdysozoa</taxon>
        <taxon>Arthropoda</taxon>
        <taxon>Hexapoda</taxon>
        <taxon>Insecta</taxon>
        <taxon>Pterygota</taxon>
        <taxon>Neoptera</taxon>
        <taxon>Endopterygota</taxon>
        <taxon>Diptera</taxon>
        <taxon>Nematocera</taxon>
        <taxon>Culicoidea</taxon>
        <taxon>Culicidae</taxon>
        <taxon>Anophelinae</taxon>
        <taxon>Anopheles</taxon>
    </lineage>
</organism>
<name>A0A2M4DB07_ANODA</name>
<dbReference type="EMBL" id="GGFL01010531">
    <property type="protein sequence ID" value="MBW74709.1"/>
    <property type="molecule type" value="Transcribed_RNA"/>
</dbReference>
<accession>A0A2M4DB07</accession>
<reference evidence="1" key="1">
    <citation type="submission" date="2018-01" db="EMBL/GenBank/DDBJ databases">
        <title>An insight into the sialome of Amazonian anophelines.</title>
        <authorList>
            <person name="Ribeiro J.M."/>
            <person name="Scarpassa V."/>
            <person name="Calvo E."/>
        </authorList>
    </citation>
    <scope>NUCLEOTIDE SEQUENCE</scope>
</reference>
<protein>
    <submittedName>
        <fullName evidence="1">Putative secreted protein</fullName>
    </submittedName>
</protein>
<dbReference type="AlphaFoldDB" id="A0A2M4DB07"/>
<sequence length="87" mass="9756">MKTLILQLHVIRAQMTPLFCYGSDATVANLKCKCNYIATVLRPTPQIECNHGPFQLSSEEDAHSNNRSLVNDGLQVKPMYINVSNYS</sequence>
<evidence type="ECO:0000313" key="1">
    <source>
        <dbReference type="EMBL" id="MBW74709.1"/>
    </source>
</evidence>
<proteinExistence type="predicted"/>